<dbReference type="OrthoDB" id="5565328at2759"/>
<keyword evidence="3" id="KW-0132">Cell division</keyword>
<dbReference type="Proteomes" id="UP000789706">
    <property type="component" value="Unassembled WGS sequence"/>
</dbReference>
<feature type="compositionally biased region" description="Polar residues" evidence="8">
    <location>
        <begin position="1"/>
        <end position="19"/>
    </location>
</feature>
<proteinExistence type="inferred from homology"/>
<evidence type="ECO:0000256" key="3">
    <source>
        <dbReference type="ARBA" id="ARBA00022618"/>
    </source>
</evidence>
<evidence type="ECO:0000256" key="4">
    <source>
        <dbReference type="ARBA" id="ARBA00022776"/>
    </source>
</evidence>
<feature type="region of interest" description="Disordered" evidence="8">
    <location>
        <begin position="322"/>
        <end position="345"/>
    </location>
</feature>
<evidence type="ECO:0000256" key="8">
    <source>
        <dbReference type="SAM" id="MobiDB-lite"/>
    </source>
</evidence>
<dbReference type="GO" id="GO:0005634">
    <property type="term" value="C:nucleus"/>
    <property type="evidence" value="ECO:0007669"/>
    <property type="project" value="UniProtKB-SubCell"/>
</dbReference>
<dbReference type="EMBL" id="CAJVPK010000124">
    <property type="protein sequence ID" value="CAG8454400.1"/>
    <property type="molecule type" value="Genomic_DNA"/>
</dbReference>
<keyword evidence="4" id="KW-0498">Mitosis</keyword>
<protein>
    <submittedName>
        <fullName evidence="9">2145_t:CDS:1</fullName>
    </submittedName>
</protein>
<evidence type="ECO:0000256" key="1">
    <source>
        <dbReference type="ARBA" id="ARBA00004123"/>
    </source>
</evidence>
<dbReference type="InterPro" id="IPR019440">
    <property type="entry name" value="MAU2"/>
</dbReference>
<feature type="region of interest" description="Disordered" evidence="8">
    <location>
        <begin position="1"/>
        <end position="25"/>
    </location>
</feature>
<dbReference type="GO" id="GO:0007064">
    <property type="term" value="P:mitotic sister chromatid cohesion"/>
    <property type="evidence" value="ECO:0007669"/>
    <property type="project" value="InterPro"/>
</dbReference>
<comment type="subcellular location">
    <subcellularLocation>
        <location evidence="1">Nucleus</location>
    </subcellularLocation>
</comment>
<organism evidence="9 10">
    <name type="scientific">Diversispora eburnea</name>
    <dbReference type="NCBI Taxonomy" id="1213867"/>
    <lineage>
        <taxon>Eukaryota</taxon>
        <taxon>Fungi</taxon>
        <taxon>Fungi incertae sedis</taxon>
        <taxon>Mucoromycota</taxon>
        <taxon>Glomeromycotina</taxon>
        <taxon>Glomeromycetes</taxon>
        <taxon>Diversisporales</taxon>
        <taxon>Diversisporaceae</taxon>
        <taxon>Diversispora</taxon>
    </lineage>
</organism>
<reference evidence="9" key="1">
    <citation type="submission" date="2021-06" db="EMBL/GenBank/DDBJ databases">
        <authorList>
            <person name="Kallberg Y."/>
            <person name="Tangrot J."/>
            <person name="Rosling A."/>
        </authorList>
    </citation>
    <scope>NUCLEOTIDE SEQUENCE</scope>
    <source>
        <strain evidence="9">AZ414A</strain>
    </source>
</reference>
<keyword evidence="7" id="KW-0131">Cell cycle</keyword>
<evidence type="ECO:0000256" key="5">
    <source>
        <dbReference type="ARBA" id="ARBA00022829"/>
    </source>
</evidence>
<evidence type="ECO:0000313" key="9">
    <source>
        <dbReference type="EMBL" id="CAG8454400.1"/>
    </source>
</evidence>
<keyword evidence="5" id="KW-0159">Chromosome partition</keyword>
<evidence type="ECO:0000256" key="6">
    <source>
        <dbReference type="ARBA" id="ARBA00023242"/>
    </source>
</evidence>
<comment type="similarity">
    <text evidence="2">Belongs to the SCC4/mau-2 family.</text>
</comment>
<evidence type="ECO:0000256" key="7">
    <source>
        <dbReference type="ARBA" id="ARBA00023306"/>
    </source>
</evidence>
<evidence type="ECO:0000256" key="2">
    <source>
        <dbReference type="ARBA" id="ARBA00008585"/>
    </source>
</evidence>
<name>A0A9N8VNH6_9GLOM</name>
<gene>
    <name evidence="9" type="ORF">DEBURN_LOCUS2330</name>
</gene>
<keyword evidence="6" id="KW-0539">Nucleus</keyword>
<keyword evidence="10" id="KW-1185">Reference proteome</keyword>
<dbReference type="GO" id="GO:0051301">
    <property type="term" value="P:cell division"/>
    <property type="evidence" value="ECO:0007669"/>
    <property type="project" value="UniProtKB-KW"/>
</dbReference>
<accession>A0A9N8VNH6</accession>
<comment type="caution">
    <text evidence="9">The sequence shown here is derived from an EMBL/GenBank/DDBJ whole genome shotgun (WGS) entry which is preliminary data.</text>
</comment>
<feature type="region of interest" description="Disordered" evidence="8">
    <location>
        <begin position="69"/>
        <end position="97"/>
    </location>
</feature>
<feature type="compositionally biased region" description="Polar residues" evidence="8">
    <location>
        <begin position="76"/>
        <end position="97"/>
    </location>
</feature>
<dbReference type="Pfam" id="PF10345">
    <property type="entry name" value="Cohesin_load"/>
    <property type="match status" value="2"/>
</dbReference>
<dbReference type="PANTHER" id="PTHR21394">
    <property type="entry name" value="MAU2 CHROMATID COHESION FACTOR HOMOLOG"/>
    <property type="match status" value="1"/>
</dbReference>
<dbReference type="AlphaFoldDB" id="A0A9N8VNH6"/>
<sequence>MSVQIHSPQHTNNPTYHYASSSQQLPQLPQISQQLSQQFSQQITQQLPQQLPRIDQLSIQIPQIPLPQQISHQHQNHYQPKFQQQPLSQPSNMSPMSTMTQQYSQQDQNSLPEMTLSNQITEHYLSKAASLPTASLAKFPKLSPQHQQHILAAIKCLEAVIMSITKGNTYMPLVELKTRFRLSQILFWFTDNIRESESHLQKAILVAQKLDNATEIKFKMIDLQCNILKSTNNLKAARNLMKSNVIEAMERNMPDWAYHFLLQRADFHYAENDFNGCLSILKQAELMADQREVHHILDRSQNEDSEDELKEYTTLRISSVPTSSTTISSSSSSLTSTSSLSSSTNSGSISVLVRWLSKAEIYTLTFLISGICNRGDTSALKAIIFLTEGLKIVEREIFSNDDSHLPVQDVIKSKHFYVVLKAYMLQHLIDNYMLRSEFVSAEKTLTQLMNWVTAYDLWSKFQVPVTLALGMINQCVGKSNEAIAHYKTIEKISDNREIRILSKVNRAFLIFGNSNNSQEHSQEELDIIIKEVQQEMHQSNNIISLRAALHFLEALACGELTRTKEHLLESLKLSSTLANNQLKALTLSVLGALFCATQNDQAEKMLAAAYLLSRNANNELGCLISGRLLKDIYAYQNKQPNYSKQNSFNEQHELSVCRFLTDWRERYS</sequence>
<evidence type="ECO:0000313" key="10">
    <source>
        <dbReference type="Proteomes" id="UP000789706"/>
    </source>
</evidence>
<dbReference type="GO" id="GO:0007059">
    <property type="term" value="P:chromosome segregation"/>
    <property type="evidence" value="ECO:0007669"/>
    <property type="project" value="UniProtKB-KW"/>
</dbReference>